<gene>
    <name evidence="11 13" type="primary">tmk</name>
    <name evidence="13" type="ORF">SAMEA4475696_00644</name>
</gene>
<dbReference type="KEGG" id="dco:SAMEA4475696_0644"/>
<evidence type="ECO:0000256" key="5">
    <source>
        <dbReference type="ARBA" id="ARBA00022727"/>
    </source>
</evidence>
<accession>A0A239VAL1</accession>
<dbReference type="InterPro" id="IPR018095">
    <property type="entry name" value="Thymidylate_kin_CS"/>
</dbReference>
<dbReference type="Proteomes" id="UP000242637">
    <property type="component" value="Chromosome 1"/>
</dbReference>
<dbReference type="GO" id="GO:0006227">
    <property type="term" value="P:dUDP biosynthetic process"/>
    <property type="evidence" value="ECO:0007669"/>
    <property type="project" value="TreeGrafter"/>
</dbReference>
<keyword evidence="7 11" id="KW-0418">Kinase</keyword>
<dbReference type="PANTHER" id="PTHR10344">
    <property type="entry name" value="THYMIDYLATE KINASE"/>
    <property type="match status" value="1"/>
</dbReference>
<evidence type="ECO:0000256" key="6">
    <source>
        <dbReference type="ARBA" id="ARBA00022741"/>
    </source>
</evidence>
<dbReference type="STRING" id="1121387.GCA_000429885_01741"/>
<comment type="function">
    <text evidence="10 11">Phosphorylation of dTMP to form dTDP in both de novo and salvage pathways of dTTP synthesis.</text>
</comment>
<dbReference type="EC" id="2.7.4.9" evidence="2 11"/>
<evidence type="ECO:0000313" key="14">
    <source>
        <dbReference type="Proteomes" id="UP000242637"/>
    </source>
</evidence>
<dbReference type="GO" id="GO:0004798">
    <property type="term" value="F:dTMP kinase activity"/>
    <property type="evidence" value="ECO:0007669"/>
    <property type="project" value="UniProtKB-UniRule"/>
</dbReference>
<dbReference type="CDD" id="cd01672">
    <property type="entry name" value="TMPK"/>
    <property type="match status" value="1"/>
</dbReference>
<evidence type="ECO:0000313" key="13">
    <source>
        <dbReference type="EMBL" id="SNV19167.1"/>
    </source>
</evidence>
<keyword evidence="14" id="KW-1185">Reference proteome</keyword>
<dbReference type="Gene3D" id="3.40.50.300">
    <property type="entry name" value="P-loop containing nucleotide triphosphate hydrolases"/>
    <property type="match status" value="1"/>
</dbReference>
<dbReference type="GeneID" id="63458914"/>
<proteinExistence type="inferred from homology"/>
<evidence type="ECO:0000259" key="12">
    <source>
        <dbReference type="Pfam" id="PF02223"/>
    </source>
</evidence>
<dbReference type="GO" id="GO:0006233">
    <property type="term" value="P:dTDP biosynthetic process"/>
    <property type="evidence" value="ECO:0007669"/>
    <property type="project" value="InterPro"/>
</dbReference>
<dbReference type="GO" id="GO:0005524">
    <property type="term" value="F:ATP binding"/>
    <property type="evidence" value="ECO:0007669"/>
    <property type="project" value="UniProtKB-UniRule"/>
</dbReference>
<dbReference type="InterPro" id="IPR039430">
    <property type="entry name" value="Thymidylate_kin-like_dom"/>
</dbReference>
<sequence>MAMGTDQGCVGAGRDVGRGLFVVFEGGDGAGKSTQVARLVEALSARGERVVATREPGGTAVGAQIRQVLLHGQEVAPAAEALLFAADRAQHVQTVIRPALAAGAVVVCDRYVDSTFAYQGARDDLDVEDLRGLVAYATGGLVPDVTVLLDVSAQVGAARLGGDRDRIEAEPDSFHQAVRDGFLERARCAPQRYLVLDAAAPVDEIADAVLGRVESLLGERRGERG</sequence>
<dbReference type="Pfam" id="PF02223">
    <property type="entry name" value="Thymidylate_kin"/>
    <property type="match status" value="1"/>
</dbReference>
<evidence type="ECO:0000256" key="7">
    <source>
        <dbReference type="ARBA" id="ARBA00022777"/>
    </source>
</evidence>
<dbReference type="GO" id="GO:0006235">
    <property type="term" value="P:dTTP biosynthetic process"/>
    <property type="evidence" value="ECO:0007669"/>
    <property type="project" value="UniProtKB-UniRule"/>
</dbReference>
<keyword evidence="8 11" id="KW-0067">ATP-binding</keyword>
<dbReference type="HAMAP" id="MF_00165">
    <property type="entry name" value="Thymidylate_kinase"/>
    <property type="match status" value="1"/>
</dbReference>
<dbReference type="PROSITE" id="PS01331">
    <property type="entry name" value="THYMIDYLATE_KINASE"/>
    <property type="match status" value="1"/>
</dbReference>
<reference evidence="13 14" key="1">
    <citation type="submission" date="2017-06" db="EMBL/GenBank/DDBJ databases">
        <authorList>
            <consortium name="Pathogen Informatics"/>
        </authorList>
    </citation>
    <scope>NUCLEOTIDE SEQUENCE [LARGE SCALE GENOMIC DNA]</scope>
    <source>
        <strain evidence="13 14">NCTC13039</strain>
    </source>
</reference>
<dbReference type="InterPro" id="IPR018094">
    <property type="entry name" value="Thymidylate_kinase"/>
</dbReference>
<keyword evidence="4 11" id="KW-0808">Transferase</keyword>
<dbReference type="PANTHER" id="PTHR10344:SF4">
    <property type="entry name" value="UMP-CMP KINASE 2, MITOCHONDRIAL"/>
    <property type="match status" value="1"/>
</dbReference>
<keyword evidence="6 11" id="KW-0547">Nucleotide-binding</keyword>
<protein>
    <recommendedName>
        <fullName evidence="3 11">Thymidylate kinase</fullName>
        <ecNumber evidence="2 11">2.7.4.9</ecNumber>
    </recommendedName>
    <alternativeName>
        <fullName evidence="11">dTMP kinase</fullName>
    </alternativeName>
</protein>
<evidence type="ECO:0000256" key="10">
    <source>
        <dbReference type="ARBA" id="ARBA00057735"/>
    </source>
</evidence>
<dbReference type="RefSeq" id="WP_231935434.1">
    <property type="nucleotide sequence ID" value="NZ_JAAFNI010000001.1"/>
</dbReference>
<feature type="domain" description="Thymidylate kinase-like" evidence="12">
    <location>
        <begin position="24"/>
        <end position="207"/>
    </location>
</feature>
<dbReference type="FunFam" id="3.40.50.300:FF:000225">
    <property type="entry name" value="Thymidylate kinase"/>
    <property type="match status" value="1"/>
</dbReference>
<dbReference type="EMBL" id="LT906453">
    <property type="protein sequence ID" value="SNV19167.1"/>
    <property type="molecule type" value="Genomic_DNA"/>
</dbReference>
<dbReference type="InterPro" id="IPR027417">
    <property type="entry name" value="P-loop_NTPase"/>
</dbReference>
<dbReference type="AlphaFoldDB" id="A0A239VAL1"/>
<name>A0A239VAL1_9MICO</name>
<evidence type="ECO:0000256" key="4">
    <source>
        <dbReference type="ARBA" id="ARBA00022679"/>
    </source>
</evidence>
<evidence type="ECO:0000256" key="1">
    <source>
        <dbReference type="ARBA" id="ARBA00009776"/>
    </source>
</evidence>
<comment type="catalytic activity">
    <reaction evidence="9 11">
        <text>dTMP + ATP = dTDP + ADP</text>
        <dbReference type="Rhea" id="RHEA:13517"/>
        <dbReference type="ChEBI" id="CHEBI:30616"/>
        <dbReference type="ChEBI" id="CHEBI:58369"/>
        <dbReference type="ChEBI" id="CHEBI:63528"/>
        <dbReference type="ChEBI" id="CHEBI:456216"/>
        <dbReference type="EC" id="2.7.4.9"/>
    </reaction>
</comment>
<dbReference type="NCBIfam" id="TIGR00041">
    <property type="entry name" value="DTMP_kinase"/>
    <property type="match status" value="1"/>
</dbReference>
<evidence type="ECO:0000256" key="11">
    <source>
        <dbReference type="HAMAP-Rule" id="MF_00165"/>
    </source>
</evidence>
<comment type="similarity">
    <text evidence="1 11">Belongs to the thymidylate kinase family.</text>
</comment>
<feature type="binding site" evidence="11">
    <location>
        <begin position="26"/>
        <end position="33"/>
    </location>
    <ligand>
        <name>ATP</name>
        <dbReference type="ChEBI" id="CHEBI:30616"/>
    </ligand>
</feature>
<keyword evidence="5 11" id="KW-0545">Nucleotide biosynthesis</keyword>
<evidence type="ECO:0000256" key="8">
    <source>
        <dbReference type="ARBA" id="ARBA00022840"/>
    </source>
</evidence>
<evidence type="ECO:0000256" key="2">
    <source>
        <dbReference type="ARBA" id="ARBA00012980"/>
    </source>
</evidence>
<dbReference type="SUPFAM" id="SSF52540">
    <property type="entry name" value="P-loop containing nucleoside triphosphate hydrolases"/>
    <property type="match status" value="1"/>
</dbReference>
<evidence type="ECO:0000256" key="9">
    <source>
        <dbReference type="ARBA" id="ARBA00048743"/>
    </source>
</evidence>
<evidence type="ECO:0000256" key="3">
    <source>
        <dbReference type="ARBA" id="ARBA00017144"/>
    </source>
</evidence>
<organism evidence="13 14">
    <name type="scientific">Dermatophilus congolensis</name>
    <dbReference type="NCBI Taxonomy" id="1863"/>
    <lineage>
        <taxon>Bacteria</taxon>
        <taxon>Bacillati</taxon>
        <taxon>Actinomycetota</taxon>
        <taxon>Actinomycetes</taxon>
        <taxon>Micrococcales</taxon>
        <taxon>Dermatophilaceae</taxon>
        <taxon>Dermatophilus</taxon>
    </lineage>
</organism>
<dbReference type="GO" id="GO:0005829">
    <property type="term" value="C:cytosol"/>
    <property type="evidence" value="ECO:0007669"/>
    <property type="project" value="TreeGrafter"/>
</dbReference>